<evidence type="ECO:0000313" key="3">
    <source>
        <dbReference type="Proteomes" id="UP001482620"/>
    </source>
</evidence>
<keyword evidence="1" id="KW-0472">Membrane</keyword>
<accession>A0ABV0UXC8</accession>
<evidence type="ECO:0000256" key="1">
    <source>
        <dbReference type="SAM" id="Phobius"/>
    </source>
</evidence>
<feature type="transmembrane region" description="Helical" evidence="1">
    <location>
        <begin position="82"/>
        <end position="101"/>
    </location>
</feature>
<organism evidence="2 3">
    <name type="scientific">Ilyodon furcidens</name>
    <name type="common">goldbreast splitfin</name>
    <dbReference type="NCBI Taxonomy" id="33524"/>
    <lineage>
        <taxon>Eukaryota</taxon>
        <taxon>Metazoa</taxon>
        <taxon>Chordata</taxon>
        <taxon>Craniata</taxon>
        <taxon>Vertebrata</taxon>
        <taxon>Euteleostomi</taxon>
        <taxon>Actinopterygii</taxon>
        <taxon>Neopterygii</taxon>
        <taxon>Teleostei</taxon>
        <taxon>Neoteleostei</taxon>
        <taxon>Acanthomorphata</taxon>
        <taxon>Ovalentaria</taxon>
        <taxon>Atherinomorphae</taxon>
        <taxon>Cyprinodontiformes</taxon>
        <taxon>Goodeidae</taxon>
        <taxon>Ilyodon</taxon>
    </lineage>
</organism>
<gene>
    <name evidence="2" type="ORF">ILYODFUR_028847</name>
</gene>
<sequence length="103" mass="12102">TAELQQEKADLQRAQFLKRTTLYPPAPYLSLRWYQWDNLTHFLSEQRFILLPRPLCRGSTEFPQQHGSSLIQKQSLNTHMRLILSQKVPFITLSLIIIITIQP</sequence>
<protein>
    <submittedName>
        <fullName evidence="2">Uncharacterized protein</fullName>
    </submittedName>
</protein>
<reference evidence="2 3" key="1">
    <citation type="submission" date="2021-06" db="EMBL/GenBank/DDBJ databases">
        <authorList>
            <person name="Palmer J.M."/>
        </authorList>
    </citation>
    <scope>NUCLEOTIDE SEQUENCE [LARGE SCALE GENOMIC DNA]</scope>
    <source>
        <strain evidence="3">if_2019</strain>
        <tissue evidence="2">Muscle</tissue>
    </source>
</reference>
<comment type="caution">
    <text evidence="2">The sequence shown here is derived from an EMBL/GenBank/DDBJ whole genome shotgun (WGS) entry which is preliminary data.</text>
</comment>
<dbReference type="Proteomes" id="UP001482620">
    <property type="component" value="Unassembled WGS sequence"/>
</dbReference>
<feature type="non-terminal residue" evidence="2">
    <location>
        <position position="1"/>
    </location>
</feature>
<keyword evidence="1" id="KW-1133">Transmembrane helix</keyword>
<name>A0ABV0UXC8_9TELE</name>
<keyword evidence="3" id="KW-1185">Reference proteome</keyword>
<proteinExistence type="predicted"/>
<dbReference type="EMBL" id="JAHRIQ010085110">
    <property type="protein sequence ID" value="MEQ2249401.1"/>
    <property type="molecule type" value="Genomic_DNA"/>
</dbReference>
<evidence type="ECO:0000313" key="2">
    <source>
        <dbReference type="EMBL" id="MEQ2249401.1"/>
    </source>
</evidence>
<keyword evidence="1" id="KW-0812">Transmembrane</keyword>